<evidence type="ECO:0000256" key="2">
    <source>
        <dbReference type="ARBA" id="ARBA00004141"/>
    </source>
</evidence>
<evidence type="ECO:0000256" key="1">
    <source>
        <dbReference type="ARBA" id="ARBA00004100"/>
    </source>
</evidence>
<feature type="transmembrane region" description="Helical" evidence="14">
    <location>
        <begin position="38"/>
        <end position="66"/>
    </location>
</feature>
<dbReference type="AlphaFoldDB" id="A0A6J1SDM0"/>
<evidence type="ECO:0000256" key="6">
    <source>
        <dbReference type="ARBA" id="ARBA00022989"/>
    </source>
</evidence>
<comment type="similarity">
    <text evidence="3 12">Belongs to the G-protein coupled receptor 1 family.</text>
</comment>
<evidence type="ECO:0000313" key="15">
    <source>
        <dbReference type="Proteomes" id="UP000504606"/>
    </source>
</evidence>
<evidence type="ECO:0000256" key="3">
    <source>
        <dbReference type="ARBA" id="ARBA00010663"/>
    </source>
</evidence>
<name>A0A6J1SDM0_FRAOC</name>
<dbReference type="PRINTS" id="PR01846">
    <property type="entry name" value="TRHRFAMILY"/>
</dbReference>
<feature type="transmembrane region" description="Helical" evidence="14">
    <location>
        <begin position="78"/>
        <end position="98"/>
    </location>
</feature>
<dbReference type="PROSITE" id="PS50262">
    <property type="entry name" value="G_PROTEIN_RECEP_F1_2"/>
    <property type="match status" value="1"/>
</dbReference>
<dbReference type="CTD" id="42523"/>
<dbReference type="InterPro" id="IPR002120">
    <property type="entry name" value="TRH_rcpt_1"/>
</dbReference>
<evidence type="ECO:0000256" key="14">
    <source>
        <dbReference type="SAM" id="Phobius"/>
    </source>
</evidence>
<protein>
    <recommendedName>
        <fullName evidence="4">Thyrotropin-releasing hormone receptor</fullName>
    </recommendedName>
    <alternativeName>
        <fullName evidence="11">Thyroliberin receptor</fullName>
    </alternativeName>
</protein>
<dbReference type="InterPro" id="IPR017452">
    <property type="entry name" value="GPCR_Rhodpsn_7TM"/>
</dbReference>
<evidence type="ECO:0000256" key="12">
    <source>
        <dbReference type="RuleBase" id="RU000688"/>
    </source>
</evidence>
<keyword evidence="9 12" id="KW-0675">Receptor</keyword>
<evidence type="ECO:0000256" key="4">
    <source>
        <dbReference type="ARBA" id="ARBA00018873"/>
    </source>
</evidence>
<dbReference type="GO" id="GO:0004997">
    <property type="term" value="F:thyrotropin-releasing hormone receptor activity"/>
    <property type="evidence" value="ECO:0007669"/>
    <property type="project" value="InterPro"/>
</dbReference>
<feature type="transmembrane region" description="Helical" evidence="14">
    <location>
        <begin position="304"/>
        <end position="331"/>
    </location>
</feature>
<dbReference type="PRINTS" id="PR00237">
    <property type="entry name" value="GPCRRHODOPSN"/>
</dbReference>
<keyword evidence="15" id="KW-1185">Reference proteome</keyword>
<organism evidence="15 16">
    <name type="scientific">Frankliniella occidentalis</name>
    <name type="common">Western flower thrips</name>
    <name type="synonym">Euthrips occidentalis</name>
    <dbReference type="NCBI Taxonomy" id="133901"/>
    <lineage>
        <taxon>Eukaryota</taxon>
        <taxon>Metazoa</taxon>
        <taxon>Ecdysozoa</taxon>
        <taxon>Arthropoda</taxon>
        <taxon>Hexapoda</taxon>
        <taxon>Insecta</taxon>
        <taxon>Pterygota</taxon>
        <taxon>Neoptera</taxon>
        <taxon>Paraneoptera</taxon>
        <taxon>Thysanoptera</taxon>
        <taxon>Terebrantia</taxon>
        <taxon>Thripoidea</taxon>
        <taxon>Thripidae</taxon>
        <taxon>Frankliniella</taxon>
    </lineage>
</organism>
<dbReference type="GeneID" id="113207008"/>
<keyword evidence="7 12" id="KW-0297">G-protein coupled receptor</keyword>
<reference evidence="16" key="1">
    <citation type="journal article" date="2018" name="Proc. Natl. Acad. Sci. U.S.A.">
        <title>Phylogenomics and the evolution of hemipteroid insects.</title>
        <authorList>
            <person name="Johnson K.P."/>
            <person name="Dietrich C.H."/>
            <person name="Friedrich F."/>
            <person name="Beutel R.G."/>
            <person name="Wipfler B."/>
            <person name="Peters R.S."/>
            <person name="Allen J.M."/>
            <person name="Petersen M."/>
            <person name="Donath A."/>
            <person name="Walden K.K."/>
            <person name="Kozlov A.M."/>
            <person name="Podsiadlowski L."/>
            <person name="Mayer C."/>
            <person name="Meusemann K."/>
            <person name="Vasilikopoulos A."/>
            <person name="Waterhouse R.M."/>
            <person name="Cameron S.L."/>
            <person name="Weirauch C."/>
            <person name="Swanson D.R."/>
            <person name="Percy D.M."/>
            <person name="Hardy N.B."/>
            <person name="Terry I."/>
            <person name="Liu S."/>
            <person name="Zhou X."/>
            <person name="Misof B."/>
            <person name="Robertson H.M."/>
            <person name="Yoshizawa K."/>
        </authorList>
    </citation>
    <scope>NUCLEOTIDE SEQUENCE</scope>
    <source>
        <tissue evidence="16">Whole organism</tissue>
    </source>
</reference>
<evidence type="ECO:0000256" key="9">
    <source>
        <dbReference type="ARBA" id="ARBA00023170"/>
    </source>
</evidence>
<dbReference type="Pfam" id="PF00001">
    <property type="entry name" value="7tm_1"/>
    <property type="match status" value="1"/>
</dbReference>
<accession>A0A6J1SDM0</accession>
<keyword evidence="6 14" id="KW-1133">Transmembrane helix</keyword>
<dbReference type="PANTHER" id="PTHR24243">
    <property type="entry name" value="G-PROTEIN COUPLED RECEPTOR"/>
    <property type="match status" value="1"/>
</dbReference>
<dbReference type="InterPro" id="IPR000276">
    <property type="entry name" value="GPCR_Rhodpsn"/>
</dbReference>
<dbReference type="GO" id="GO:0005886">
    <property type="term" value="C:plasma membrane"/>
    <property type="evidence" value="ECO:0007669"/>
    <property type="project" value="TreeGrafter"/>
</dbReference>
<keyword evidence="10 12" id="KW-0807">Transducer</keyword>
<keyword evidence="5 12" id="KW-0812">Transmembrane</keyword>
<dbReference type="OrthoDB" id="10036964at2759"/>
<dbReference type="SUPFAM" id="SSF81321">
    <property type="entry name" value="Family A G protein-coupled receptor-like"/>
    <property type="match status" value="1"/>
</dbReference>
<dbReference type="PANTHER" id="PTHR24243:SF233">
    <property type="entry name" value="THYROTROPIN-RELEASING HORMONE RECEPTOR"/>
    <property type="match status" value="1"/>
</dbReference>
<feature type="transmembrane region" description="Helical" evidence="14">
    <location>
        <begin position="265"/>
        <end position="292"/>
    </location>
</feature>
<evidence type="ECO:0000256" key="13">
    <source>
        <dbReference type="SAM" id="MobiDB-lite"/>
    </source>
</evidence>
<feature type="compositionally biased region" description="Polar residues" evidence="13">
    <location>
        <begin position="400"/>
        <end position="409"/>
    </location>
</feature>
<dbReference type="RefSeq" id="XP_052126998.1">
    <property type="nucleotide sequence ID" value="XM_052271038.1"/>
</dbReference>
<evidence type="ECO:0000256" key="10">
    <source>
        <dbReference type="ARBA" id="ARBA00023224"/>
    </source>
</evidence>
<proteinExistence type="inferred from homology"/>
<feature type="transmembrane region" description="Helical" evidence="14">
    <location>
        <begin position="118"/>
        <end position="138"/>
    </location>
</feature>
<keyword evidence="8 14" id="KW-0472">Membrane</keyword>
<evidence type="ECO:0000256" key="11">
    <source>
        <dbReference type="ARBA" id="ARBA00032251"/>
    </source>
</evidence>
<dbReference type="PROSITE" id="PS00237">
    <property type="entry name" value="G_PROTEIN_RECEP_F1_1"/>
    <property type="match status" value="1"/>
</dbReference>
<evidence type="ECO:0000313" key="16">
    <source>
        <dbReference type="RefSeq" id="XP_052126998.1"/>
    </source>
</evidence>
<sequence>MIALATVALEYANLTTSNNSHSNEDLMAEGGSHEFPGYIRTTSMVFCIFILGIGVIGNVMVPLVILKSRDMRNSTNIFLTNLSIADLMVLLVCTPTVLVEVNSKPETWVLGSEMCKAVPFVELTVAHASVLTILAISFERYYAICEPLKAGYVCTKERALLICFCAWAFAAIFTSPILAVAEYRFEEYWDGSLVPVCVTPADTFWKATFFIGTISIFFGIPLVLLVALYSVIARHLMVYPGIMASNQQSNQQPVTPNAIKYRKQVVMMLGTVVLSFFICLLPFRAFTLWIIVVPPEDVMALGFAGYYNLLFFCRIMLYLNSAINPILYNLMSSKFRDGFMRLCGVKRCKKSLGRKGTFNTTTSTTTCSSNNRMSPEGFWRRSLTRGSLGGDSLRGVLQRKASTTSSDSASGPAERVPQHNTVTVVRRMDSCLPATLPPQLNGVHRPLMEDVPEDALEDEAQRALDESFV</sequence>
<feature type="region of interest" description="Disordered" evidence="13">
    <location>
        <begin position="389"/>
        <end position="421"/>
    </location>
</feature>
<evidence type="ECO:0000256" key="8">
    <source>
        <dbReference type="ARBA" id="ARBA00023136"/>
    </source>
</evidence>
<feature type="transmembrane region" description="Helical" evidence="14">
    <location>
        <begin position="159"/>
        <end position="181"/>
    </location>
</feature>
<comment type="function">
    <text evidence="1">Receptor for thyrotropin-releasing hormone (TRH). Upon ligand binding, this G-protein-coupled receptor triggers activation of the phosphatidylinositol (IP3)-calcium-protein kinase C (PKC) pathway.</text>
</comment>
<dbReference type="KEGG" id="foc:113207008"/>
<feature type="transmembrane region" description="Helical" evidence="14">
    <location>
        <begin position="209"/>
        <end position="232"/>
    </location>
</feature>
<dbReference type="Gene3D" id="1.20.1070.10">
    <property type="entry name" value="Rhodopsin 7-helix transmembrane proteins"/>
    <property type="match status" value="1"/>
</dbReference>
<dbReference type="Proteomes" id="UP000504606">
    <property type="component" value="Unplaced"/>
</dbReference>
<evidence type="ECO:0000256" key="7">
    <source>
        <dbReference type="ARBA" id="ARBA00023040"/>
    </source>
</evidence>
<comment type="subcellular location">
    <subcellularLocation>
        <location evidence="2">Membrane</location>
        <topology evidence="2">Multi-pass membrane protein</topology>
    </subcellularLocation>
</comment>
<evidence type="ECO:0000256" key="5">
    <source>
        <dbReference type="ARBA" id="ARBA00022692"/>
    </source>
</evidence>
<dbReference type="CDD" id="cd14997">
    <property type="entry name" value="7tmA_ETH-R"/>
    <property type="match status" value="1"/>
</dbReference>
<reference evidence="16" key="2">
    <citation type="submission" date="2025-08" db="UniProtKB">
        <authorList>
            <consortium name="RefSeq"/>
        </authorList>
    </citation>
    <scope>IDENTIFICATION</scope>
    <source>
        <tissue evidence="16">Whole organism</tissue>
    </source>
</reference>
<gene>
    <name evidence="16" type="primary">LOC113207008</name>
</gene>